<evidence type="ECO:0000313" key="2">
    <source>
        <dbReference type="EMBL" id="SAK50745.1"/>
    </source>
</evidence>
<feature type="signal peptide" evidence="1">
    <location>
        <begin position="1"/>
        <end position="22"/>
    </location>
</feature>
<comment type="caution">
    <text evidence="2">The sequence shown here is derived from an EMBL/GenBank/DDBJ whole genome shotgun (WGS) entry which is preliminary data.</text>
</comment>
<reference evidence="2" key="1">
    <citation type="submission" date="2016-01" db="EMBL/GenBank/DDBJ databases">
        <authorList>
            <person name="Peeters C."/>
        </authorList>
    </citation>
    <scope>NUCLEOTIDE SEQUENCE [LARGE SCALE GENOMIC DNA]</scope>
    <source>
        <strain evidence="2">LMG 29318</strain>
    </source>
</reference>
<proteinExistence type="predicted"/>
<accession>A0A157ZYZ8</accession>
<dbReference type="RefSeq" id="WP_061123408.1">
    <property type="nucleotide sequence ID" value="NZ_FCOF02000005.1"/>
</dbReference>
<sequence>MTSLSRIVLGALALCCAASAYAQTQAQTSDPNAPKTRAQVRQEFLLWRSVGYDPNDWLNYPDNAMRASRIIAQRQAQGNSTVQ</sequence>
<dbReference type="EMBL" id="FCOF02000005">
    <property type="protein sequence ID" value="SAK50745.1"/>
    <property type="molecule type" value="Genomic_DNA"/>
</dbReference>
<dbReference type="InterPro" id="IPR025421">
    <property type="entry name" value="DUF4148"/>
</dbReference>
<protein>
    <recommendedName>
        <fullName evidence="4">DUF4148 domain-containing protein</fullName>
    </recommendedName>
</protein>
<keyword evidence="3" id="KW-1185">Reference proteome</keyword>
<dbReference type="Pfam" id="PF13663">
    <property type="entry name" value="DUF4148"/>
    <property type="match status" value="1"/>
</dbReference>
<organism evidence="2 3">
    <name type="scientific">Caballeronia catudaia</name>
    <dbReference type="NCBI Taxonomy" id="1777136"/>
    <lineage>
        <taxon>Bacteria</taxon>
        <taxon>Pseudomonadati</taxon>
        <taxon>Pseudomonadota</taxon>
        <taxon>Betaproteobacteria</taxon>
        <taxon>Burkholderiales</taxon>
        <taxon>Burkholderiaceae</taxon>
        <taxon>Caballeronia</taxon>
    </lineage>
</organism>
<evidence type="ECO:0008006" key="4">
    <source>
        <dbReference type="Google" id="ProtNLM"/>
    </source>
</evidence>
<keyword evidence="1" id="KW-0732">Signal</keyword>
<dbReference type="OrthoDB" id="9132791at2"/>
<name>A0A157ZYZ8_9BURK</name>
<dbReference type="AlphaFoldDB" id="A0A157ZYZ8"/>
<gene>
    <name evidence="2" type="ORF">AWB75_01442</name>
</gene>
<feature type="chain" id="PRO_5007619897" description="DUF4148 domain-containing protein" evidence="1">
    <location>
        <begin position="23"/>
        <end position="83"/>
    </location>
</feature>
<dbReference type="Proteomes" id="UP000054870">
    <property type="component" value="Unassembled WGS sequence"/>
</dbReference>
<evidence type="ECO:0000256" key="1">
    <source>
        <dbReference type="SAM" id="SignalP"/>
    </source>
</evidence>
<evidence type="ECO:0000313" key="3">
    <source>
        <dbReference type="Proteomes" id="UP000054870"/>
    </source>
</evidence>